<protein>
    <submittedName>
        <fullName evidence="2">Helix-turn-helix transcriptional regulator</fullName>
    </submittedName>
</protein>
<dbReference type="SMART" id="SM00530">
    <property type="entry name" value="HTH_XRE"/>
    <property type="match status" value="1"/>
</dbReference>
<organism evidence="2 3">
    <name type="scientific">Vallitalea guaymasensis</name>
    <dbReference type="NCBI Taxonomy" id="1185412"/>
    <lineage>
        <taxon>Bacteria</taxon>
        <taxon>Bacillati</taxon>
        <taxon>Bacillota</taxon>
        <taxon>Clostridia</taxon>
        <taxon>Lachnospirales</taxon>
        <taxon>Vallitaleaceae</taxon>
        <taxon>Vallitalea</taxon>
    </lineage>
</organism>
<dbReference type="InterPro" id="IPR001387">
    <property type="entry name" value="Cro/C1-type_HTH"/>
</dbReference>
<dbReference type="AlphaFoldDB" id="A0A8J8M8I9"/>
<proteinExistence type="predicted"/>
<sequence>MEVLIMQSRIKELRKLLKLNQIDFAKRINMSRSNLANIENGTVMLTTRVKNTIIKEFNVNENWFTTGEGIIFNDITDRLIDELAMQNSLDEIDKQTIRYFLQLTDSQRKQVLGYIHRLLEEN</sequence>
<accession>A0A8J8M8I9</accession>
<gene>
    <name evidence="2" type="ORF">HYG85_04140</name>
</gene>
<dbReference type="PROSITE" id="PS50943">
    <property type="entry name" value="HTH_CROC1"/>
    <property type="match status" value="1"/>
</dbReference>
<dbReference type="Proteomes" id="UP000677305">
    <property type="component" value="Chromosome"/>
</dbReference>
<evidence type="ECO:0000259" key="1">
    <source>
        <dbReference type="PROSITE" id="PS50943"/>
    </source>
</evidence>
<dbReference type="GO" id="GO:0003677">
    <property type="term" value="F:DNA binding"/>
    <property type="evidence" value="ECO:0007669"/>
    <property type="project" value="InterPro"/>
</dbReference>
<dbReference type="Pfam" id="PF12844">
    <property type="entry name" value="HTH_19"/>
    <property type="match status" value="1"/>
</dbReference>
<evidence type="ECO:0000313" key="2">
    <source>
        <dbReference type="EMBL" id="QUH28145.1"/>
    </source>
</evidence>
<dbReference type="CDD" id="cd00093">
    <property type="entry name" value="HTH_XRE"/>
    <property type="match status" value="1"/>
</dbReference>
<feature type="domain" description="HTH cro/C1-type" evidence="1">
    <location>
        <begin position="10"/>
        <end position="64"/>
    </location>
</feature>
<dbReference type="InterPro" id="IPR010982">
    <property type="entry name" value="Lambda_DNA-bd_dom_sf"/>
</dbReference>
<evidence type="ECO:0000313" key="3">
    <source>
        <dbReference type="Proteomes" id="UP000677305"/>
    </source>
</evidence>
<reference evidence="2 3" key="1">
    <citation type="submission" date="2020-07" db="EMBL/GenBank/DDBJ databases">
        <title>Vallitalea guaymasensis genome.</title>
        <authorList>
            <person name="Postec A."/>
        </authorList>
    </citation>
    <scope>NUCLEOTIDE SEQUENCE [LARGE SCALE GENOMIC DNA]</scope>
    <source>
        <strain evidence="2 3">Ra1766G1</strain>
    </source>
</reference>
<dbReference type="Gene3D" id="1.10.260.40">
    <property type="entry name" value="lambda repressor-like DNA-binding domains"/>
    <property type="match status" value="1"/>
</dbReference>
<keyword evidence="3" id="KW-1185">Reference proteome</keyword>
<name>A0A8J8M8I9_9FIRM</name>
<dbReference type="KEGG" id="vgu:HYG85_04140"/>
<dbReference type="EMBL" id="CP058561">
    <property type="protein sequence ID" value="QUH28145.1"/>
    <property type="molecule type" value="Genomic_DNA"/>
</dbReference>
<dbReference type="SUPFAM" id="SSF47413">
    <property type="entry name" value="lambda repressor-like DNA-binding domains"/>
    <property type="match status" value="1"/>
</dbReference>